<proteinExistence type="predicted"/>
<organism evidence="2 3">
    <name type="scientific">Linum trigynum</name>
    <dbReference type="NCBI Taxonomy" id="586398"/>
    <lineage>
        <taxon>Eukaryota</taxon>
        <taxon>Viridiplantae</taxon>
        <taxon>Streptophyta</taxon>
        <taxon>Embryophyta</taxon>
        <taxon>Tracheophyta</taxon>
        <taxon>Spermatophyta</taxon>
        <taxon>Magnoliopsida</taxon>
        <taxon>eudicotyledons</taxon>
        <taxon>Gunneridae</taxon>
        <taxon>Pentapetalae</taxon>
        <taxon>rosids</taxon>
        <taxon>fabids</taxon>
        <taxon>Malpighiales</taxon>
        <taxon>Linaceae</taxon>
        <taxon>Linum</taxon>
    </lineage>
</organism>
<feature type="region of interest" description="Disordered" evidence="1">
    <location>
        <begin position="15"/>
        <end position="68"/>
    </location>
</feature>
<evidence type="ECO:0000313" key="2">
    <source>
        <dbReference type="EMBL" id="CAL1405275.1"/>
    </source>
</evidence>
<dbReference type="AlphaFoldDB" id="A0AAV2G6Q0"/>
<sequence length="68" mass="7376">MSKIICWVYGSGLVAPGKHPGTASEGSGASIPPQPRPRPHPREDHARFEGRTHGRRPQTPNDDVSLKP</sequence>
<reference evidence="2 3" key="1">
    <citation type="submission" date="2024-04" db="EMBL/GenBank/DDBJ databases">
        <authorList>
            <person name="Fracassetti M."/>
        </authorList>
    </citation>
    <scope>NUCLEOTIDE SEQUENCE [LARGE SCALE GENOMIC DNA]</scope>
</reference>
<accession>A0AAV2G6Q0</accession>
<evidence type="ECO:0000313" key="3">
    <source>
        <dbReference type="Proteomes" id="UP001497516"/>
    </source>
</evidence>
<keyword evidence="3" id="KW-1185">Reference proteome</keyword>
<name>A0AAV2G6Q0_9ROSI</name>
<feature type="compositionally biased region" description="Basic and acidic residues" evidence="1">
    <location>
        <begin position="40"/>
        <end position="52"/>
    </location>
</feature>
<gene>
    <name evidence="2" type="ORF">LTRI10_LOCUS45070</name>
</gene>
<evidence type="ECO:0000256" key="1">
    <source>
        <dbReference type="SAM" id="MobiDB-lite"/>
    </source>
</evidence>
<dbReference type="Proteomes" id="UP001497516">
    <property type="component" value="Chromosome 8"/>
</dbReference>
<protein>
    <submittedName>
        <fullName evidence="2">Uncharacterized protein</fullName>
    </submittedName>
</protein>
<dbReference type="EMBL" id="OZ034821">
    <property type="protein sequence ID" value="CAL1405275.1"/>
    <property type="molecule type" value="Genomic_DNA"/>
</dbReference>